<feature type="transmembrane region" description="Helical" evidence="7">
    <location>
        <begin position="347"/>
        <end position="367"/>
    </location>
</feature>
<evidence type="ECO:0000256" key="3">
    <source>
        <dbReference type="ARBA" id="ARBA00022692"/>
    </source>
</evidence>
<comment type="caution">
    <text evidence="8">The sequence shown here is derived from an EMBL/GenBank/DDBJ whole genome shotgun (WGS) entry which is preliminary data.</text>
</comment>
<keyword evidence="5 7" id="KW-1133">Transmembrane helix</keyword>
<feature type="transmembrane region" description="Helical" evidence="7">
    <location>
        <begin position="38"/>
        <end position="57"/>
    </location>
</feature>
<dbReference type="EMBL" id="BAABCY010000003">
    <property type="protein sequence ID" value="GAA3552667.1"/>
    <property type="molecule type" value="Genomic_DNA"/>
</dbReference>
<feature type="transmembrane region" description="Helical" evidence="7">
    <location>
        <begin position="379"/>
        <end position="400"/>
    </location>
</feature>
<keyword evidence="2" id="KW-0813">Transport</keyword>
<keyword evidence="6 7" id="KW-0472">Membrane</keyword>
<gene>
    <name evidence="8" type="ORF">GCM10022395_00280</name>
</gene>
<dbReference type="Pfam" id="PF01566">
    <property type="entry name" value="Nramp"/>
    <property type="match status" value="1"/>
</dbReference>
<dbReference type="PANTHER" id="PTHR11706">
    <property type="entry name" value="SOLUTE CARRIER PROTEIN FAMILY 11 MEMBER"/>
    <property type="match status" value="1"/>
</dbReference>
<keyword evidence="3 7" id="KW-0812">Transmembrane</keyword>
<dbReference type="PANTHER" id="PTHR11706:SF33">
    <property type="entry name" value="NATURAL RESISTANCE-ASSOCIATED MACROPHAGE PROTEIN 2"/>
    <property type="match status" value="1"/>
</dbReference>
<reference evidence="9" key="1">
    <citation type="journal article" date="2019" name="Int. J. Syst. Evol. Microbiol.">
        <title>The Global Catalogue of Microorganisms (GCM) 10K type strain sequencing project: providing services to taxonomists for standard genome sequencing and annotation.</title>
        <authorList>
            <consortium name="The Broad Institute Genomics Platform"/>
            <consortium name="The Broad Institute Genome Sequencing Center for Infectious Disease"/>
            <person name="Wu L."/>
            <person name="Ma J."/>
        </authorList>
    </citation>
    <scope>NUCLEOTIDE SEQUENCE [LARGE SCALE GENOMIC DNA]</scope>
    <source>
        <strain evidence="9">JCM 17111</strain>
    </source>
</reference>
<comment type="subcellular location">
    <subcellularLocation>
        <location evidence="1">Membrane</location>
        <topology evidence="1">Multi-pass membrane protein</topology>
    </subcellularLocation>
</comment>
<evidence type="ECO:0000256" key="2">
    <source>
        <dbReference type="ARBA" id="ARBA00022448"/>
    </source>
</evidence>
<keyword evidence="9" id="KW-1185">Reference proteome</keyword>
<proteinExistence type="predicted"/>
<feature type="transmembrane region" description="Helical" evidence="7">
    <location>
        <begin position="153"/>
        <end position="173"/>
    </location>
</feature>
<protein>
    <submittedName>
        <fullName evidence="8">Nramp family divalent metal transporter</fullName>
    </submittedName>
</protein>
<dbReference type="NCBIfam" id="NF037982">
    <property type="entry name" value="Nramp_1"/>
    <property type="match status" value="1"/>
</dbReference>
<evidence type="ECO:0000256" key="6">
    <source>
        <dbReference type="ARBA" id="ARBA00023136"/>
    </source>
</evidence>
<dbReference type="Proteomes" id="UP001500954">
    <property type="component" value="Unassembled WGS sequence"/>
</dbReference>
<feature type="transmembrane region" description="Helical" evidence="7">
    <location>
        <begin position="119"/>
        <end position="144"/>
    </location>
</feature>
<feature type="transmembrane region" description="Helical" evidence="7">
    <location>
        <begin position="193"/>
        <end position="213"/>
    </location>
</feature>
<evidence type="ECO:0000313" key="9">
    <source>
        <dbReference type="Proteomes" id="UP001500954"/>
    </source>
</evidence>
<feature type="transmembrane region" description="Helical" evidence="7">
    <location>
        <begin position="279"/>
        <end position="310"/>
    </location>
</feature>
<feature type="transmembrane region" description="Helical" evidence="7">
    <location>
        <begin position="78"/>
        <end position="99"/>
    </location>
</feature>
<accession>A0ABP6WNJ6</accession>
<evidence type="ECO:0000256" key="4">
    <source>
        <dbReference type="ARBA" id="ARBA00022847"/>
    </source>
</evidence>
<feature type="transmembrane region" description="Helical" evidence="7">
    <location>
        <begin position="234"/>
        <end position="254"/>
    </location>
</feature>
<name>A0ABP6WNJ6_9FLAO</name>
<dbReference type="InterPro" id="IPR001046">
    <property type="entry name" value="NRAMP_fam"/>
</dbReference>
<evidence type="ECO:0000313" key="8">
    <source>
        <dbReference type="EMBL" id="GAA3552667.1"/>
    </source>
</evidence>
<dbReference type="PRINTS" id="PR00447">
    <property type="entry name" value="NATRESASSCMP"/>
</dbReference>
<keyword evidence="4" id="KW-0769">Symport</keyword>
<evidence type="ECO:0000256" key="5">
    <source>
        <dbReference type="ARBA" id="ARBA00022989"/>
    </source>
</evidence>
<evidence type="ECO:0000256" key="1">
    <source>
        <dbReference type="ARBA" id="ARBA00004141"/>
    </source>
</evidence>
<organism evidence="8 9">
    <name type="scientific">Snuella lapsa</name>
    <dbReference type="NCBI Taxonomy" id="870481"/>
    <lineage>
        <taxon>Bacteria</taxon>
        <taxon>Pseudomonadati</taxon>
        <taxon>Bacteroidota</taxon>
        <taxon>Flavobacteriia</taxon>
        <taxon>Flavobacteriales</taxon>
        <taxon>Flavobacteriaceae</taxon>
        <taxon>Snuella</taxon>
    </lineage>
</organism>
<feature type="transmembrane region" description="Helical" evidence="7">
    <location>
        <begin position="322"/>
        <end position="341"/>
    </location>
</feature>
<dbReference type="RefSeq" id="WP_345003657.1">
    <property type="nucleotide sequence ID" value="NZ_BAABCY010000003.1"/>
</dbReference>
<evidence type="ECO:0000256" key="7">
    <source>
        <dbReference type="SAM" id="Phobius"/>
    </source>
</evidence>
<feature type="transmembrane region" description="Helical" evidence="7">
    <location>
        <begin position="12"/>
        <end position="32"/>
    </location>
</feature>
<sequence>MKNWFKNIGPGPLVAAAFIGPGTVTVCTLAGVAFGYQLLWAMVLSVVATIVLQEMAARLGVVSQRGLSEIIRVETRVPIFRVLAILLMLSAIVIGNAAYEAGNISGGVLGLETLIVAPKLTVGAFTFNVLSIVIGAIAFGLLYLGNYKILEKVLVFLVILMSLAFLITAVITAPDVMEILKGALVPNFPENSLLTVIGLVGTTVVPYNLFLHASLVKEKWHSKQDLKYARKDTFVAVALGGLVSMSIIVSAAAIEATDISSAADLAKGLEPLFGRFAKYFLASGLFAAGITSAITAPLAAAYVANGCLGLGVGMRSWKFRSVWMVVLLMGIVFSSLGIKPIEIIKFAQVANGILLPIIAVFLIWIMNKSSVLGIYKNSLRQNIIGFVILLISILLSITSLNKVLGLNLF</sequence>